<name>A0ABN2A896_9ACTN</name>
<evidence type="ECO:0000256" key="1">
    <source>
        <dbReference type="ARBA" id="ARBA00001964"/>
    </source>
</evidence>
<dbReference type="CDD" id="cd07036">
    <property type="entry name" value="TPP_PYR_E1-PDHc-beta_like"/>
    <property type="match status" value="1"/>
</dbReference>
<keyword evidence="2" id="KW-0560">Oxidoreductase</keyword>
<dbReference type="InterPro" id="IPR009014">
    <property type="entry name" value="Transketo_C/PFOR_II"/>
</dbReference>
<comment type="caution">
    <text evidence="5">The sequence shown here is derived from an EMBL/GenBank/DDBJ whole genome shotgun (WGS) entry which is preliminary data.</text>
</comment>
<keyword evidence="3" id="KW-0786">Thiamine pyrophosphate</keyword>
<keyword evidence="5" id="KW-0670">Pyruvate</keyword>
<dbReference type="RefSeq" id="WP_344502402.1">
    <property type="nucleotide sequence ID" value="NZ_BAAAQD010000005.1"/>
</dbReference>
<evidence type="ECO:0000313" key="6">
    <source>
        <dbReference type="Proteomes" id="UP001501470"/>
    </source>
</evidence>
<feature type="domain" description="Transketolase-like pyrimidine-binding" evidence="4">
    <location>
        <begin position="4"/>
        <end position="177"/>
    </location>
</feature>
<proteinExistence type="predicted"/>
<dbReference type="InterPro" id="IPR029061">
    <property type="entry name" value="THDP-binding"/>
</dbReference>
<organism evidence="5 6">
    <name type="scientific">Dactylosporangium maewongense</name>
    <dbReference type="NCBI Taxonomy" id="634393"/>
    <lineage>
        <taxon>Bacteria</taxon>
        <taxon>Bacillati</taxon>
        <taxon>Actinomycetota</taxon>
        <taxon>Actinomycetes</taxon>
        <taxon>Micromonosporales</taxon>
        <taxon>Micromonosporaceae</taxon>
        <taxon>Dactylosporangium</taxon>
    </lineage>
</organism>
<evidence type="ECO:0000259" key="4">
    <source>
        <dbReference type="SMART" id="SM00861"/>
    </source>
</evidence>
<accession>A0ABN2A896</accession>
<dbReference type="PANTHER" id="PTHR43257:SF2">
    <property type="entry name" value="PYRUVATE DEHYDROGENASE E1 COMPONENT SUBUNIT BETA"/>
    <property type="match status" value="1"/>
</dbReference>
<keyword evidence="6" id="KW-1185">Reference proteome</keyword>
<dbReference type="PANTHER" id="PTHR43257">
    <property type="entry name" value="PYRUVATE DEHYDROGENASE E1 COMPONENT BETA SUBUNIT"/>
    <property type="match status" value="1"/>
</dbReference>
<sequence length="330" mass="34973">MPNLSYLKALNRALTTEMAADPSVVVFGEDVGVAVSNVTTGLLKKFGPERVVDMPISEQGFTSFATGAAMAGQRPVIEFQIPALLFLAFEQIANQAHKFSLMTGGQINIPVTYLLPSSGSRGGWAGQHSDHPYSLFAHVGVKTVVPATPADAYGLLLTAIRDDDPVIMFAPAGAIGVRDDVDFATLAPVPLGVGRVHRPGDDVTVVAVGHLVHDALAVAEELAGTVSVEVFDPRTLHPFDWAGLAASLERTGRLVVVDDSNRSCGIGGEILATAAEQMRLIAPPKRITRPDGAVLPFARELDLALQPTRAQIRTAVEQVAKLSFPTQTEE</sequence>
<dbReference type="EMBL" id="BAAAQD010000005">
    <property type="protein sequence ID" value="GAA1512903.1"/>
    <property type="molecule type" value="Genomic_DNA"/>
</dbReference>
<protein>
    <submittedName>
        <fullName evidence="5">Pyruvate dehydrogenase complex E1 component subunit beta</fullName>
    </submittedName>
</protein>
<dbReference type="Gene3D" id="3.40.50.970">
    <property type="match status" value="1"/>
</dbReference>
<dbReference type="SUPFAM" id="SSF52518">
    <property type="entry name" value="Thiamin diphosphate-binding fold (THDP-binding)"/>
    <property type="match status" value="1"/>
</dbReference>
<dbReference type="Pfam" id="PF02780">
    <property type="entry name" value="Transketolase_C"/>
    <property type="match status" value="1"/>
</dbReference>
<dbReference type="SUPFAM" id="SSF52922">
    <property type="entry name" value="TK C-terminal domain-like"/>
    <property type="match status" value="1"/>
</dbReference>
<evidence type="ECO:0000256" key="3">
    <source>
        <dbReference type="ARBA" id="ARBA00023052"/>
    </source>
</evidence>
<dbReference type="InterPro" id="IPR005475">
    <property type="entry name" value="Transketolase-like_Pyr-bd"/>
</dbReference>
<evidence type="ECO:0000256" key="2">
    <source>
        <dbReference type="ARBA" id="ARBA00023002"/>
    </source>
</evidence>
<dbReference type="Gene3D" id="3.40.50.920">
    <property type="match status" value="1"/>
</dbReference>
<evidence type="ECO:0000313" key="5">
    <source>
        <dbReference type="EMBL" id="GAA1512903.1"/>
    </source>
</evidence>
<dbReference type="Pfam" id="PF02779">
    <property type="entry name" value="Transket_pyr"/>
    <property type="match status" value="1"/>
</dbReference>
<reference evidence="5 6" key="1">
    <citation type="journal article" date="2019" name="Int. J. Syst. Evol. Microbiol.">
        <title>The Global Catalogue of Microorganisms (GCM) 10K type strain sequencing project: providing services to taxonomists for standard genome sequencing and annotation.</title>
        <authorList>
            <consortium name="The Broad Institute Genomics Platform"/>
            <consortium name="The Broad Institute Genome Sequencing Center for Infectious Disease"/>
            <person name="Wu L."/>
            <person name="Ma J."/>
        </authorList>
    </citation>
    <scope>NUCLEOTIDE SEQUENCE [LARGE SCALE GENOMIC DNA]</scope>
    <source>
        <strain evidence="5 6">JCM 15933</strain>
    </source>
</reference>
<gene>
    <name evidence="5" type="ORF">GCM10009827_029190</name>
</gene>
<dbReference type="Proteomes" id="UP001501470">
    <property type="component" value="Unassembled WGS sequence"/>
</dbReference>
<comment type="cofactor">
    <cofactor evidence="1">
        <name>thiamine diphosphate</name>
        <dbReference type="ChEBI" id="CHEBI:58937"/>
    </cofactor>
</comment>
<dbReference type="InterPro" id="IPR033248">
    <property type="entry name" value="Transketolase_C"/>
</dbReference>
<dbReference type="SMART" id="SM00861">
    <property type="entry name" value="Transket_pyr"/>
    <property type="match status" value="1"/>
</dbReference>